<dbReference type="PRINTS" id="PR00105">
    <property type="entry name" value="C5METTRFRASE"/>
</dbReference>
<evidence type="ECO:0000313" key="9">
    <source>
        <dbReference type="Proteomes" id="UP001204953"/>
    </source>
</evidence>
<feature type="active site" evidence="5">
    <location>
        <position position="155"/>
    </location>
</feature>
<proteinExistence type="inferred from homology"/>
<evidence type="ECO:0000256" key="5">
    <source>
        <dbReference type="PROSITE-ProRule" id="PRU01016"/>
    </source>
</evidence>
<dbReference type="InterPro" id="IPR029063">
    <property type="entry name" value="SAM-dependent_MTases_sf"/>
</dbReference>
<dbReference type="PANTHER" id="PTHR10629">
    <property type="entry name" value="CYTOSINE-SPECIFIC METHYLTRANSFERASE"/>
    <property type="match status" value="1"/>
</dbReference>
<dbReference type="EMBL" id="JAMZMM010000012">
    <property type="protein sequence ID" value="MCP2727358.1"/>
    <property type="molecule type" value="Genomic_DNA"/>
</dbReference>
<sequence>MPETIYSTLDSIIYSLTIKIRRLNQNYMRTKSGLPKRKALKRKPIFQYGFKDNPSVKNQINYTLSKSDKIKDYVKVISFFSGCGGLDLGFLGGFTFLNKEYQSLPYKIVHAYDIDEKATETYGLNISNDVTTVDLSNLDMRLLPHANILIGGFPCQDFSSCGLKKGLKGSRGELYNVMKDYMNLHKPEIVVGENVPFLEKLENGKILRHIINELESVGYTFKVWHIYCPDFGLPQSRSRLFLIGVRSDILAFPQPPTPELFFQYVTIDRAIGDLVEIDDETIPNQSQYFVATKATKGAGQGDQKSKKGEIAYTVRANMKARVHFHYLLERRLTVRECARLQSFPDEFVFPHSASQNMLEIGNAVPPIIGHLIASQIDKFIQAYPEYFEQKTI</sequence>
<dbReference type="Gene3D" id="3.90.120.10">
    <property type="entry name" value="DNA Methylase, subunit A, domain 2"/>
    <property type="match status" value="1"/>
</dbReference>
<keyword evidence="4" id="KW-0680">Restriction system</keyword>
<dbReference type="InterPro" id="IPR050390">
    <property type="entry name" value="C5-Methyltransferase"/>
</dbReference>
<dbReference type="InterPro" id="IPR001525">
    <property type="entry name" value="C5_MeTfrase"/>
</dbReference>
<gene>
    <name evidence="8" type="primary">dcm</name>
    <name evidence="8" type="ORF">NJ959_02580</name>
</gene>
<dbReference type="Gene3D" id="3.40.50.150">
    <property type="entry name" value="Vaccinia Virus protein VP39"/>
    <property type="match status" value="1"/>
</dbReference>
<dbReference type="GO" id="GO:0003886">
    <property type="term" value="F:DNA (cytosine-5-)-methyltransferase activity"/>
    <property type="evidence" value="ECO:0007669"/>
    <property type="project" value="UniProtKB-EC"/>
</dbReference>
<dbReference type="EC" id="2.1.1.37" evidence="7"/>
<name>A0AAE3GP58_9CYAN</name>
<keyword evidence="2 5" id="KW-0808">Transferase</keyword>
<dbReference type="SUPFAM" id="SSF53335">
    <property type="entry name" value="S-adenosyl-L-methionine-dependent methyltransferases"/>
    <property type="match status" value="1"/>
</dbReference>
<evidence type="ECO:0000256" key="4">
    <source>
        <dbReference type="ARBA" id="ARBA00022747"/>
    </source>
</evidence>
<keyword evidence="3 5" id="KW-0949">S-adenosyl-L-methionine</keyword>
<comment type="catalytic activity">
    <reaction evidence="7">
        <text>a 2'-deoxycytidine in DNA + S-adenosyl-L-methionine = a 5-methyl-2'-deoxycytidine in DNA + S-adenosyl-L-homocysteine + H(+)</text>
        <dbReference type="Rhea" id="RHEA:13681"/>
        <dbReference type="Rhea" id="RHEA-COMP:11369"/>
        <dbReference type="Rhea" id="RHEA-COMP:11370"/>
        <dbReference type="ChEBI" id="CHEBI:15378"/>
        <dbReference type="ChEBI" id="CHEBI:57856"/>
        <dbReference type="ChEBI" id="CHEBI:59789"/>
        <dbReference type="ChEBI" id="CHEBI:85452"/>
        <dbReference type="ChEBI" id="CHEBI:85454"/>
        <dbReference type="EC" id="2.1.1.37"/>
    </reaction>
</comment>
<dbReference type="GO" id="GO:0003677">
    <property type="term" value="F:DNA binding"/>
    <property type="evidence" value="ECO:0007669"/>
    <property type="project" value="TreeGrafter"/>
</dbReference>
<dbReference type="NCBIfam" id="TIGR00675">
    <property type="entry name" value="dcm"/>
    <property type="match status" value="1"/>
</dbReference>
<comment type="similarity">
    <text evidence="5 6">Belongs to the class I-like SAM-binding methyltransferase superfamily. C5-methyltransferase family.</text>
</comment>
<dbReference type="PANTHER" id="PTHR10629:SF52">
    <property type="entry name" value="DNA (CYTOSINE-5)-METHYLTRANSFERASE 1"/>
    <property type="match status" value="1"/>
</dbReference>
<keyword evidence="1 5" id="KW-0489">Methyltransferase</keyword>
<dbReference type="RefSeq" id="WP_254010176.1">
    <property type="nucleotide sequence ID" value="NZ_JAMZMM010000012.1"/>
</dbReference>
<dbReference type="PROSITE" id="PS00094">
    <property type="entry name" value="C5_MTASE_1"/>
    <property type="match status" value="1"/>
</dbReference>
<evidence type="ECO:0000256" key="2">
    <source>
        <dbReference type="ARBA" id="ARBA00022679"/>
    </source>
</evidence>
<protein>
    <recommendedName>
        <fullName evidence="7">Cytosine-specific methyltransferase</fullName>
        <ecNumber evidence="7">2.1.1.37</ecNumber>
    </recommendedName>
</protein>
<evidence type="ECO:0000256" key="7">
    <source>
        <dbReference type="RuleBase" id="RU000417"/>
    </source>
</evidence>
<dbReference type="PROSITE" id="PS51679">
    <property type="entry name" value="SAM_MT_C5"/>
    <property type="match status" value="1"/>
</dbReference>
<evidence type="ECO:0000256" key="3">
    <source>
        <dbReference type="ARBA" id="ARBA00022691"/>
    </source>
</evidence>
<evidence type="ECO:0000256" key="1">
    <source>
        <dbReference type="ARBA" id="ARBA00022603"/>
    </source>
</evidence>
<organism evidence="8 9">
    <name type="scientific">Limnofasciculus baicalensis BBK-W-15</name>
    <dbReference type="NCBI Taxonomy" id="2699891"/>
    <lineage>
        <taxon>Bacteria</taxon>
        <taxon>Bacillati</taxon>
        <taxon>Cyanobacteriota</taxon>
        <taxon>Cyanophyceae</taxon>
        <taxon>Coleofasciculales</taxon>
        <taxon>Coleofasciculaceae</taxon>
        <taxon>Limnofasciculus</taxon>
        <taxon>Limnofasciculus baicalensis</taxon>
    </lineage>
</organism>
<dbReference type="Pfam" id="PF00145">
    <property type="entry name" value="DNA_methylase"/>
    <property type="match status" value="1"/>
</dbReference>
<evidence type="ECO:0000313" key="8">
    <source>
        <dbReference type="EMBL" id="MCP2727358.1"/>
    </source>
</evidence>
<dbReference type="AlphaFoldDB" id="A0AAE3GP58"/>
<keyword evidence="9" id="KW-1185">Reference proteome</keyword>
<dbReference type="GO" id="GO:0009307">
    <property type="term" value="P:DNA restriction-modification system"/>
    <property type="evidence" value="ECO:0007669"/>
    <property type="project" value="UniProtKB-KW"/>
</dbReference>
<evidence type="ECO:0000256" key="6">
    <source>
        <dbReference type="RuleBase" id="RU000416"/>
    </source>
</evidence>
<reference evidence="8" key="1">
    <citation type="submission" date="2022-06" db="EMBL/GenBank/DDBJ databases">
        <title>New cyanobacteria of genus Symplocastrum in benthos of Lake Baikal.</title>
        <authorList>
            <person name="Sorokovikova E."/>
            <person name="Tikhonova I."/>
            <person name="Krasnopeev A."/>
            <person name="Evseev P."/>
            <person name="Gladkikh A."/>
            <person name="Belykh O."/>
        </authorList>
    </citation>
    <scope>NUCLEOTIDE SEQUENCE</scope>
    <source>
        <strain evidence="8">BBK-W-15</strain>
    </source>
</reference>
<dbReference type="Proteomes" id="UP001204953">
    <property type="component" value="Unassembled WGS sequence"/>
</dbReference>
<dbReference type="GO" id="GO:0044027">
    <property type="term" value="P:negative regulation of gene expression via chromosomal CpG island methylation"/>
    <property type="evidence" value="ECO:0007669"/>
    <property type="project" value="TreeGrafter"/>
</dbReference>
<dbReference type="InterPro" id="IPR018117">
    <property type="entry name" value="C5_DNA_meth_AS"/>
</dbReference>
<comment type="caution">
    <text evidence="8">The sequence shown here is derived from an EMBL/GenBank/DDBJ whole genome shotgun (WGS) entry which is preliminary data.</text>
</comment>
<accession>A0AAE3GP58</accession>
<dbReference type="GO" id="GO:0032259">
    <property type="term" value="P:methylation"/>
    <property type="evidence" value="ECO:0007669"/>
    <property type="project" value="UniProtKB-KW"/>
</dbReference>